<keyword evidence="2" id="KW-1185">Reference proteome</keyword>
<sequence>MTPFSPFEIHVQPEAIHDGHVNNVKYMAFLEQARQPWYHYFASLGFRSFVAQLHAEYKKEAFLGDVLLIHSYIERVGNTSFVLRQLIRNQHDELVLQADVTFVAISVRTGEKMRVPDELRKQV</sequence>
<reference evidence="1 2" key="1">
    <citation type="submission" date="2018-10" db="EMBL/GenBank/DDBJ databases">
        <title>Phylogenomics of Brevibacillus.</title>
        <authorList>
            <person name="Dunlap C."/>
        </authorList>
    </citation>
    <scope>NUCLEOTIDE SEQUENCE [LARGE SCALE GENOMIC DNA]</scope>
    <source>
        <strain evidence="1 2">DSM 100115</strain>
    </source>
</reference>
<dbReference type="OrthoDB" id="9801517at2"/>
<evidence type="ECO:0000313" key="2">
    <source>
        <dbReference type="Proteomes" id="UP000268829"/>
    </source>
</evidence>
<dbReference type="InterPro" id="IPR029069">
    <property type="entry name" value="HotDog_dom_sf"/>
</dbReference>
<dbReference type="SUPFAM" id="SSF54637">
    <property type="entry name" value="Thioesterase/thiol ester dehydrase-isomerase"/>
    <property type="match status" value="1"/>
</dbReference>
<dbReference type="Gene3D" id="3.10.129.10">
    <property type="entry name" value="Hotdog Thioesterase"/>
    <property type="match status" value="1"/>
</dbReference>
<dbReference type="EMBL" id="RHHS01000015">
    <property type="protein sequence ID" value="RNB59006.1"/>
    <property type="molecule type" value="Genomic_DNA"/>
</dbReference>
<dbReference type="PANTHER" id="PTHR31793:SF24">
    <property type="entry name" value="LONG-CHAIN ACYL-COA THIOESTERASE FADM"/>
    <property type="match status" value="1"/>
</dbReference>
<evidence type="ECO:0000313" key="1">
    <source>
        <dbReference type="EMBL" id="RNB59006.1"/>
    </source>
</evidence>
<dbReference type="Proteomes" id="UP000268829">
    <property type="component" value="Unassembled WGS sequence"/>
</dbReference>
<dbReference type="AlphaFoldDB" id="A0A3M8B6B6"/>
<name>A0A3M8B6B6_9BACL</name>
<gene>
    <name evidence="1" type="ORF">EDM57_05910</name>
</gene>
<comment type="caution">
    <text evidence="1">The sequence shown here is derived from an EMBL/GenBank/DDBJ whole genome shotgun (WGS) entry which is preliminary data.</text>
</comment>
<protein>
    <submittedName>
        <fullName evidence="1">Acyl-CoA thioesterase</fullName>
    </submittedName>
</protein>
<proteinExistence type="predicted"/>
<accession>A0A3M8B6B6</accession>
<dbReference type="InterPro" id="IPR050563">
    <property type="entry name" value="4-hydroxybenzoyl-CoA_TE"/>
</dbReference>
<dbReference type="Pfam" id="PF13279">
    <property type="entry name" value="4HBT_2"/>
    <property type="match status" value="1"/>
</dbReference>
<dbReference type="RefSeq" id="WP_122903842.1">
    <property type="nucleotide sequence ID" value="NZ_RHHS01000015.1"/>
</dbReference>
<organism evidence="1 2">
    <name type="scientific">Brevibacillus gelatini</name>
    <dbReference type="NCBI Taxonomy" id="1655277"/>
    <lineage>
        <taxon>Bacteria</taxon>
        <taxon>Bacillati</taxon>
        <taxon>Bacillota</taxon>
        <taxon>Bacilli</taxon>
        <taxon>Bacillales</taxon>
        <taxon>Paenibacillaceae</taxon>
        <taxon>Brevibacillus</taxon>
    </lineage>
</organism>
<dbReference type="PANTHER" id="PTHR31793">
    <property type="entry name" value="4-HYDROXYBENZOYL-COA THIOESTERASE FAMILY MEMBER"/>
    <property type="match status" value="1"/>
</dbReference>
<dbReference type="GO" id="GO:0047617">
    <property type="term" value="F:fatty acyl-CoA hydrolase activity"/>
    <property type="evidence" value="ECO:0007669"/>
    <property type="project" value="TreeGrafter"/>
</dbReference>
<dbReference type="CDD" id="cd00586">
    <property type="entry name" value="4HBT"/>
    <property type="match status" value="1"/>
</dbReference>